<dbReference type="RefSeq" id="WP_380133603.1">
    <property type="nucleotide sequence ID" value="NZ_JBHTFY010000001.1"/>
</dbReference>
<dbReference type="EMBL" id="BAABAT010000081">
    <property type="protein sequence ID" value="GAA4263818.1"/>
    <property type="molecule type" value="Genomic_DNA"/>
</dbReference>
<accession>A0ABP8DVD0</accession>
<reference evidence="3" key="1">
    <citation type="journal article" date="2019" name="Int. J. Syst. Evol. Microbiol.">
        <title>The Global Catalogue of Microorganisms (GCM) 10K type strain sequencing project: providing services to taxonomists for standard genome sequencing and annotation.</title>
        <authorList>
            <consortium name="The Broad Institute Genomics Platform"/>
            <consortium name="The Broad Institute Genome Sequencing Center for Infectious Disease"/>
            <person name="Wu L."/>
            <person name="Ma J."/>
        </authorList>
    </citation>
    <scope>NUCLEOTIDE SEQUENCE [LARGE SCALE GENOMIC DNA]</scope>
    <source>
        <strain evidence="3">JCM 17441</strain>
    </source>
</reference>
<sequence length="110" mass="11398">MLSSLNSFTMPFSTAGYDRFGKPLSSPGPRFAAGCAGGGVRLVNRGLSPLGAAVPGIRIVGLLLLSAMVAPLLGTPFPNRAPSIPPRIPIQRRTGEQDGMTSKSARIDPP</sequence>
<evidence type="ECO:0000313" key="3">
    <source>
        <dbReference type="Proteomes" id="UP001500620"/>
    </source>
</evidence>
<gene>
    <name evidence="2" type="ORF">GCM10022255_111810</name>
</gene>
<dbReference type="Proteomes" id="UP001500620">
    <property type="component" value="Unassembled WGS sequence"/>
</dbReference>
<evidence type="ECO:0000256" key="1">
    <source>
        <dbReference type="SAM" id="MobiDB-lite"/>
    </source>
</evidence>
<feature type="region of interest" description="Disordered" evidence="1">
    <location>
        <begin position="79"/>
        <end position="110"/>
    </location>
</feature>
<organism evidence="2 3">
    <name type="scientific">Dactylosporangium darangshiense</name>
    <dbReference type="NCBI Taxonomy" id="579108"/>
    <lineage>
        <taxon>Bacteria</taxon>
        <taxon>Bacillati</taxon>
        <taxon>Actinomycetota</taxon>
        <taxon>Actinomycetes</taxon>
        <taxon>Micromonosporales</taxon>
        <taxon>Micromonosporaceae</taxon>
        <taxon>Dactylosporangium</taxon>
    </lineage>
</organism>
<evidence type="ECO:0000313" key="2">
    <source>
        <dbReference type="EMBL" id="GAA4263818.1"/>
    </source>
</evidence>
<comment type="caution">
    <text evidence="2">The sequence shown here is derived from an EMBL/GenBank/DDBJ whole genome shotgun (WGS) entry which is preliminary data.</text>
</comment>
<keyword evidence="3" id="KW-1185">Reference proteome</keyword>
<protein>
    <submittedName>
        <fullName evidence="2">Uncharacterized protein</fullName>
    </submittedName>
</protein>
<proteinExistence type="predicted"/>
<name>A0ABP8DVD0_9ACTN</name>